<dbReference type="Pfam" id="PF10177">
    <property type="entry name" value="DUF2371"/>
    <property type="match status" value="1"/>
</dbReference>
<keyword evidence="3 6" id="KW-0812">Transmembrane</keyword>
<dbReference type="PANTHER" id="PTHR31815">
    <property type="entry name" value="AGAP005329-PA"/>
    <property type="match status" value="1"/>
</dbReference>
<keyword evidence="7" id="KW-1185">Reference proteome</keyword>
<dbReference type="AlphaFoldDB" id="A0A0R3RJE3"/>
<protein>
    <submittedName>
        <fullName evidence="8">Ion_trans_2 domain-containing protein</fullName>
    </submittedName>
</protein>
<comment type="subcellular location">
    <subcellularLocation>
        <location evidence="1">Membrane</location>
        <topology evidence="1">Multi-pass membrane protein</topology>
    </subcellularLocation>
</comment>
<accession>A0A0R3RJE3</accession>
<dbReference type="GO" id="GO:0016020">
    <property type="term" value="C:membrane"/>
    <property type="evidence" value="ECO:0007669"/>
    <property type="project" value="UniProtKB-SubCell"/>
</dbReference>
<dbReference type="InterPro" id="IPR018787">
    <property type="entry name" value="DUF2371_TMEM200"/>
</dbReference>
<evidence type="ECO:0000256" key="4">
    <source>
        <dbReference type="ARBA" id="ARBA00022989"/>
    </source>
</evidence>
<evidence type="ECO:0000313" key="8">
    <source>
        <dbReference type="WBParaSite" id="EEL_0000160201-mRNA-1"/>
    </source>
</evidence>
<dbReference type="PROSITE" id="PS51257">
    <property type="entry name" value="PROKAR_LIPOPROTEIN"/>
    <property type="match status" value="1"/>
</dbReference>
<keyword evidence="5 6" id="KW-0472">Membrane</keyword>
<evidence type="ECO:0000256" key="6">
    <source>
        <dbReference type="SAM" id="Phobius"/>
    </source>
</evidence>
<dbReference type="WBParaSite" id="EEL_0000160201-mRNA-1">
    <property type="protein sequence ID" value="EEL_0000160201-mRNA-1"/>
    <property type="gene ID" value="EEL_0000160201"/>
</dbReference>
<feature type="transmembrane region" description="Helical" evidence="6">
    <location>
        <begin position="12"/>
        <end position="38"/>
    </location>
</feature>
<feature type="transmembrane region" description="Helical" evidence="6">
    <location>
        <begin position="72"/>
        <end position="93"/>
    </location>
</feature>
<evidence type="ECO:0000256" key="3">
    <source>
        <dbReference type="ARBA" id="ARBA00022692"/>
    </source>
</evidence>
<proteinExistence type="inferred from homology"/>
<organism evidence="7 8">
    <name type="scientific">Elaeophora elaphi</name>
    <dbReference type="NCBI Taxonomy" id="1147741"/>
    <lineage>
        <taxon>Eukaryota</taxon>
        <taxon>Metazoa</taxon>
        <taxon>Ecdysozoa</taxon>
        <taxon>Nematoda</taxon>
        <taxon>Chromadorea</taxon>
        <taxon>Rhabditida</taxon>
        <taxon>Spirurina</taxon>
        <taxon>Spiruromorpha</taxon>
        <taxon>Filarioidea</taxon>
        <taxon>Onchocercidae</taxon>
        <taxon>Elaeophora</taxon>
    </lineage>
</organism>
<reference evidence="8" key="1">
    <citation type="submission" date="2017-02" db="UniProtKB">
        <authorList>
            <consortium name="WormBaseParasite"/>
        </authorList>
    </citation>
    <scope>IDENTIFICATION</scope>
</reference>
<dbReference type="Proteomes" id="UP000050640">
    <property type="component" value="Unplaced"/>
</dbReference>
<comment type="similarity">
    <text evidence="2">Belongs to the TMEM200 family.</text>
</comment>
<keyword evidence="4 6" id="KW-1133">Transmembrane helix</keyword>
<dbReference type="PANTHER" id="PTHR31815:SF1">
    <property type="entry name" value="TRANSMEMBRANE PROTEIN 200C"/>
    <property type="match status" value="1"/>
</dbReference>
<evidence type="ECO:0000256" key="2">
    <source>
        <dbReference type="ARBA" id="ARBA00005308"/>
    </source>
</evidence>
<name>A0A0R3RJE3_9BILA</name>
<evidence type="ECO:0000313" key="7">
    <source>
        <dbReference type="Proteomes" id="UP000050640"/>
    </source>
</evidence>
<evidence type="ECO:0000256" key="5">
    <source>
        <dbReference type="ARBA" id="ARBA00023136"/>
    </source>
</evidence>
<evidence type="ECO:0000256" key="1">
    <source>
        <dbReference type="ARBA" id="ARBA00004141"/>
    </source>
</evidence>
<sequence length="381" mass="43151">MTLARNILLQTLWVACRAIIFGGVIITFGILMTILGYFDVYLSQEIVYNGDDGTDKMSTNWTKRYLFKSLQYLGPIAMGIGSFILIVACVITLESRDKNTEILHSVEEVDPCKKTSSLQKDVMPKHLPMTDEEIREWTPLYKAVPLSRHDSSPTMDRRRKYRSTPCIPQMFLDSIDNRKLYGRYFDNYYCGIYDTENDLILDNHGHDHDHACMSTSEHCSHWSAFRRCIFEFFTANLRMHNFAYQQDVTVELHSPPSILMSNAMKSSPLRISPVNSPQKNHSSLHLASCSTSDFRRTNDFAYGEHSGSNIVVTIDPATISAITDNANSTTDIRPSTRDSCVVVEEFERHAPLASLDIEFATSSSSSSSNVKVSNVDNFFTI</sequence>